<sequence>MDIFGCGDGMDVSNCDDDMDIGVDTDSNYDSKEEEFWFVFPFVGEMVAYFQRHYDKRPMHTSILSGKDYMAEESVAIFLYTVGHNTRMQHVANRFQHSGETVDRKFHRVLRAVHTYGQHLIRPDLNVVGLPEHMQSNNKYYPWFERSIGAIDGTHISAWPPTEKTQPHRSCKSTITTKVMCACDHDMKFTYVHSGWEGSAHNSKVFEEAIKDPKHGFPWPPEGSYYLVDSEYPIGASFLPPHKTTQYHAQEFRRSNRQPALGKELFNYRHSSLRMVIGRCFGVLKARFPILSCMANYKQSRQRLVVSTCCALHNFICINNRRDEMFNTWENLGVNRDDVQAGNNGNSPESCASAERRHVREMSDAAKRAMGEFRDDVTTGVWEEYMRCRG</sequence>
<evidence type="ECO:0000256" key="1">
    <source>
        <dbReference type="ARBA" id="ARBA00001968"/>
    </source>
</evidence>
<keyword evidence="7" id="KW-0539">Nucleus</keyword>
<evidence type="ECO:0000256" key="8">
    <source>
        <dbReference type="SAM" id="MobiDB-lite"/>
    </source>
</evidence>
<proteinExistence type="inferred from homology"/>
<evidence type="ECO:0000256" key="4">
    <source>
        <dbReference type="ARBA" id="ARBA00022722"/>
    </source>
</evidence>
<accession>A0AAW2CW85</accession>
<keyword evidence="12" id="KW-1185">Reference proteome</keyword>
<keyword evidence="6" id="KW-0378">Hydrolase</keyword>
<dbReference type="GO" id="GO:0005634">
    <property type="term" value="C:nucleus"/>
    <property type="evidence" value="ECO:0007669"/>
    <property type="project" value="UniProtKB-SubCell"/>
</dbReference>
<dbReference type="PANTHER" id="PTHR22930">
    <property type="match status" value="1"/>
</dbReference>
<protein>
    <recommendedName>
        <fullName evidence="13">DDE Tnp4 domain-containing protein</fullName>
    </recommendedName>
</protein>
<dbReference type="PANTHER" id="PTHR22930:SF228">
    <property type="entry name" value="PROTEIN ALP1-LIKE"/>
    <property type="match status" value="1"/>
</dbReference>
<dbReference type="GO" id="GO:0004518">
    <property type="term" value="F:nuclease activity"/>
    <property type="evidence" value="ECO:0007669"/>
    <property type="project" value="UniProtKB-KW"/>
</dbReference>
<evidence type="ECO:0008006" key="13">
    <source>
        <dbReference type="Google" id="ProtNLM"/>
    </source>
</evidence>
<feature type="region of interest" description="Disordered" evidence="8">
    <location>
        <begin position="337"/>
        <end position="356"/>
    </location>
</feature>
<comment type="subcellular location">
    <subcellularLocation>
        <location evidence="2">Nucleus</location>
    </subcellularLocation>
</comment>
<gene>
    <name evidence="11" type="ORF">SO802_016133</name>
</gene>
<dbReference type="GO" id="GO:0016787">
    <property type="term" value="F:hydrolase activity"/>
    <property type="evidence" value="ECO:0007669"/>
    <property type="project" value="UniProtKB-KW"/>
</dbReference>
<feature type="domain" description="DDE Tnp4" evidence="9">
    <location>
        <begin position="151"/>
        <end position="314"/>
    </location>
</feature>
<dbReference type="GO" id="GO:0046872">
    <property type="term" value="F:metal ion binding"/>
    <property type="evidence" value="ECO:0007669"/>
    <property type="project" value="UniProtKB-KW"/>
</dbReference>
<dbReference type="Pfam" id="PF26138">
    <property type="entry name" value="DUF8040"/>
    <property type="match status" value="1"/>
</dbReference>
<evidence type="ECO:0000256" key="7">
    <source>
        <dbReference type="ARBA" id="ARBA00023242"/>
    </source>
</evidence>
<evidence type="ECO:0000259" key="9">
    <source>
        <dbReference type="Pfam" id="PF13359"/>
    </source>
</evidence>
<evidence type="ECO:0000256" key="5">
    <source>
        <dbReference type="ARBA" id="ARBA00022723"/>
    </source>
</evidence>
<name>A0AAW2CW85_9ROSI</name>
<feature type="domain" description="DUF8040" evidence="10">
    <location>
        <begin position="66"/>
        <end position="114"/>
    </location>
</feature>
<evidence type="ECO:0000256" key="2">
    <source>
        <dbReference type="ARBA" id="ARBA00004123"/>
    </source>
</evidence>
<comment type="cofactor">
    <cofactor evidence="1">
        <name>a divalent metal cation</name>
        <dbReference type="ChEBI" id="CHEBI:60240"/>
    </cofactor>
</comment>
<comment type="caution">
    <text evidence="11">The sequence shown here is derived from an EMBL/GenBank/DDBJ whole genome shotgun (WGS) entry which is preliminary data.</text>
</comment>
<reference evidence="11 12" key="1">
    <citation type="submission" date="2024-01" db="EMBL/GenBank/DDBJ databases">
        <title>A telomere-to-telomere, gap-free genome of sweet tea (Lithocarpus litseifolius).</title>
        <authorList>
            <person name="Zhou J."/>
        </authorList>
    </citation>
    <scope>NUCLEOTIDE SEQUENCE [LARGE SCALE GENOMIC DNA]</scope>
    <source>
        <strain evidence="11">Zhou-2022a</strain>
        <tissue evidence="11">Leaf</tissue>
    </source>
</reference>
<evidence type="ECO:0000259" key="10">
    <source>
        <dbReference type="Pfam" id="PF26138"/>
    </source>
</evidence>
<evidence type="ECO:0000313" key="11">
    <source>
        <dbReference type="EMBL" id="KAL0002352.1"/>
    </source>
</evidence>
<keyword evidence="4" id="KW-0540">Nuclease</keyword>
<keyword evidence="5" id="KW-0479">Metal-binding</keyword>
<evidence type="ECO:0000313" key="12">
    <source>
        <dbReference type="Proteomes" id="UP001459277"/>
    </source>
</evidence>
<dbReference type="EMBL" id="JAZDWU010000005">
    <property type="protein sequence ID" value="KAL0002352.1"/>
    <property type="molecule type" value="Genomic_DNA"/>
</dbReference>
<dbReference type="InterPro" id="IPR058353">
    <property type="entry name" value="DUF8040"/>
</dbReference>
<organism evidence="11 12">
    <name type="scientific">Lithocarpus litseifolius</name>
    <dbReference type="NCBI Taxonomy" id="425828"/>
    <lineage>
        <taxon>Eukaryota</taxon>
        <taxon>Viridiplantae</taxon>
        <taxon>Streptophyta</taxon>
        <taxon>Embryophyta</taxon>
        <taxon>Tracheophyta</taxon>
        <taxon>Spermatophyta</taxon>
        <taxon>Magnoliopsida</taxon>
        <taxon>eudicotyledons</taxon>
        <taxon>Gunneridae</taxon>
        <taxon>Pentapetalae</taxon>
        <taxon>rosids</taxon>
        <taxon>fabids</taxon>
        <taxon>Fagales</taxon>
        <taxon>Fagaceae</taxon>
        <taxon>Lithocarpus</taxon>
    </lineage>
</organism>
<dbReference type="Proteomes" id="UP001459277">
    <property type="component" value="Unassembled WGS sequence"/>
</dbReference>
<dbReference type="Pfam" id="PF13359">
    <property type="entry name" value="DDE_Tnp_4"/>
    <property type="match status" value="1"/>
</dbReference>
<dbReference type="InterPro" id="IPR045249">
    <property type="entry name" value="HARBI1-like"/>
</dbReference>
<dbReference type="AlphaFoldDB" id="A0AAW2CW85"/>
<feature type="compositionally biased region" description="Polar residues" evidence="8">
    <location>
        <begin position="341"/>
        <end position="350"/>
    </location>
</feature>
<evidence type="ECO:0000256" key="6">
    <source>
        <dbReference type="ARBA" id="ARBA00022801"/>
    </source>
</evidence>
<comment type="similarity">
    <text evidence="3">Belongs to the HARBI1 family.</text>
</comment>
<dbReference type="InterPro" id="IPR027806">
    <property type="entry name" value="HARBI1_dom"/>
</dbReference>
<evidence type="ECO:0000256" key="3">
    <source>
        <dbReference type="ARBA" id="ARBA00006958"/>
    </source>
</evidence>